<evidence type="ECO:0000256" key="2">
    <source>
        <dbReference type="PROSITE-ProRule" id="PRU01091"/>
    </source>
</evidence>
<dbReference type="SUPFAM" id="SSF52540">
    <property type="entry name" value="P-loop containing nucleoside triphosphate hydrolases"/>
    <property type="match status" value="1"/>
</dbReference>
<dbReference type="InterPro" id="IPR001867">
    <property type="entry name" value="OmpR/PhoB-type_DNA-bd"/>
</dbReference>
<dbReference type="GO" id="GO:0006355">
    <property type="term" value="P:regulation of DNA-templated transcription"/>
    <property type="evidence" value="ECO:0007669"/>
    <property type="project" value="InterPro"/>
</dbReference>
<accession>A0A1F5JCN3</accession>
<keyword evidence="3" id="KW-1133">Transmembrane helix</keyword>
<feature type="transmembrane region" description="Helical" evidence="3">
    <location>
        <begin position="29"/>
        <end position="49"/>
    </location>
</feature>
<evidence type="ECO:0000259" key="4">
    <source>
        <dbReference type="PROSITE" id="PS51755"/>
    </source>
</evidence>
<feature type="DNA-binding region" description="OmpR/PhoB-type" evidence="2">
    <location>
        <begin position="275"/>
        <end position="384"/>
    </location>
</feature>
<reference evidence="5 6" key="1">
    <citation type="journal article" date="2016" name="Nat. Commun.">
        <title>Thousands of microbial genomes shed light on interconnected biogeochemical processes in an aquifer system.</title>
        <authorList>
            <person name="Anantharaman K."/>
            <person name="Brown C.T."/>
            <person name="Hug L.A."/>
            <person name="Sharon I."/>
            <person name="Castelle C.J."/>
            <person name="Probst A.J."/>
            <person name="Thomas B.C."/>
            <person name="Singh A."/>
            <person name="Wilkins M.J."/>
            <person name="Karaoz U."/>
            <person name="Brodie E.L."/>
            <person name="Williams K.H."/>
            <person name="Hubbard S.S."/>
            <person name="Banfield J.F."/>
        </authorList>
    </citation>
    <scope>NUCLEOTIDE SEQUENCE [LARGE SCALE GENOMIC DNA]</scope>
</reference>
<dbReference type="Proteomes" id="UP000177042">
    <property type="component" value="Unassembled WGS sequence"/>
</dbReference>
<proteinExistence type="predicted"/>
<evidence type="ECO:0000313" key="5">
    <source>
        <dbReference type="EMBL" id="OGE26415.1"/>
    </source>
</evidence>
<dbReference type="PROSITE" id="PS51755">
    <property type="entry name" value="OMPR_PHOB"/>
    <property type="match status" value="1"/>
</dbReference>
<dbReference type="GO" id="GO:0000160">
    <property type="term" value="P:phosphorelay signal transduction system"/>
    <property type="evidence" value="ECO:0007669"/>
    <property type="project" value="InterPro"/>
</dbReference>
<keyword evidence="1 2" id="KW-0238">DNA-binding</keyword>
<comment type="caution">
    <text evidence="5">The sequence shown here is derived from an EMBL/GenBank/DDBJ whole genome shotgun (WGS) entry which is preliminary data.</text>
</comment>
<evidence type="ECO:0000256" key="1">
    <source>
        <dbReference type="ARBA" id="ARBA00023125"/>
    </source>
</evidence>
<gene>
    <name evidence="5" type="ORF">A3C26_01655</name>
</gene>
<dbReference type="AlphaFoldDB" id="A0A1F5JCN3"/>
<protein>
    <recommendedName>
        <fullName evidence="4">OmpR/PhoB-type domain-containing protein</fullName>
    </recommendedName>
</protein>
<evidence type="ECO:0000313" key="6">
    <source>
        <dbReference type="Proteomes" id="UP000177042"/>
    </source>
</evidence>
<dbReference type="Gene3D" id="1.10.10.10">
    <property type="entry name" value="Winged helix-like DNA-binding domain superfamily/Winged helix DNA-binding domain"/>
    <property type="match status" value="1"/>
</dbReference>
<name>A0A1F5JCN3_9BACT</name>
<feature type="domain" description="OmpR/PhoB-type" evidence="4">
    <location>
        <begin position="275"/>
        <end position="384"/>
    </location>
</feature>
<evidence type="ECO:0000256" key="3">
    <source>
        <dbReference type="SAM" id="Phobius"/>
    </source>
</evidence>
<dbReference type="SUPFAM" id="SSF46894">
    <property type="entry name" value="C-terminal effector domain of the bipartite response regulators"/>
    <property type="match status" value="1"/>
</dbReference>
<dbReference type="GO" id="GO:0003677">
    <property type="term" value="F:DNA binding"/>
    <property type="evidence" value="ECO:0007669"/>
    <property type="project" value="UniProtKB-UniRule"/>
</dbReference>
<dbReference type="InterPro" id="IPR016032">
    <property type="entry name" value="Sig_transdc_resp-reg_C-effctor"/>
</dbReference>
<dbReference type="Pfam" id="PF00486">
    <property type="entry name" value="Trans_reg_C"/>
    <property type="match status" value="1"/>
</dbReference>
<dbReference type="EMBL" id="MFCX01000011">
    <property type="protein sequence ID" value="OGE26415.1"/>
    <property type="molecule type" value="Genomic_DNA"/>
</dbReference>
<dbReference type="InterPro" id="IPR036388">
    <property type="entry name" value="WH-like_DNA-bd_sf"/>
</dbReference>
<keyword evidence="3" id="KW-0472">Membrane</keyword>
<organism evidence="5 6">
    <name type="scientific">Candidatus Daviesbacteria bacterium RIFCSPHIGHO2_02_FULL_39_12</name>
    <dbReference type="NCBI Taxonomy" id="1797770"/>
    <lineage>
        <taxon>Bacteria</taxon>
        <taxon>Candidatus Daviesiibacteriota</taxon>
    </lineage>
</organism>
<dbReference type="SMART" id="SM00862">
    <property type="entry name" value="Trans_reg_C"/>
    <property type="match status" value="1"/>
</dbReference>
<dbReference type="Gene3D" id="3.40.50.300">
    <property type="entry name" value="P-loop containing nucleotide triphosphate hydrolases"/>
    <property type="match status" value="1"/>
</dbReference>
<sequence length="385" mass="44353">MYNFKEAVLGPDFAKDKLKDFRQLIDRSLSFVVVSMPGVGVSYFLRYLASQNFARFFHIDLYSLASLTQHELYKLILLELGGKDGKKTDEQMLEETGNILKGLSGKYEKIVLIFSRFDQLKKEFNSRFLSNIQSLTNVAPGKLVLIFTAIKPLNELTPDALSGGNLNFYSENYYFTPYSKEDLKKILEIEPGRLTSKENLEKLLDLSCGHNQLLHILLSSQKQQNLLLDQFVKLQLKEFVDYLNYYQRKTLQKIVLGKTVTEVDDYLLNVGMIKNSKFQIPSSKFQTFTPLLSEYIKTNLPVNLPVKESKLFKLLRNKMGSVVSKDEIFAQVWPEKSEDVTGKSDLPTDWALDALIYRLRKHPFMKANNYIIESQKKVGYTLIQT</sequence>
<keyword evidence="3" id="KW-0812">Transmembrane</keyword>
<dbReference type="InterPro" id="IPR027417">
    <property type="entry name" value="P-loop_NTPase"/>
</dbReference>